<evidence type="ECO:0000313" key="1">
    <source>
        <dbReference type="EMBL" id="EKD29377.1"/>
    </source>
</evidence>
<proteinExistence type="predicted"/>
<reference evidence="1" key="1">
    <citation type="journal article" date="2012" name="Science">
        <title>Fermentation, hydrogen, and sulfur metabolism in multiple uncultivated bacterial phyla.</title>
        <authorList>
            <person name="Wrighton K.C."/>
            <person name="Thomas B.C."/>
            <person name="Sharon I."/>
            <person name="Miller C.S."/>
            <person name="Castelle C.J."/>
            <person name="VerBerkmoes N.C."/>
            <person name="Wilkins M.J."/>
            <person name="Hettich R.L."/>
            <person name="Lipton M.S."/>
            <person name="Williams K.H."/>
            <person name="Long P.E."/>
            <person name="Banfield J.F."/>
        </authorList>
    </citation>
    <scope>NUCLEOTIDE SEQUENCE [LARGE SCALE GENOMIC DNA]</scope>
</reference>
<accession>K1XVV0</accession>
<feature type="non-terminal residue" evidence="1">
    <location>
        <position position="1"/>
    </location>
</feature>
<comment type="caution">
    <text evidence="1">The sequence shown here is derived from an EMBL/GenBank/DDBJ whole genome shotgun (WGS) entry which is preliminary data.</text>
</comment>
<protein>
    <submittedName>
        <fullName evidence="1">Uncharacterized protein</fullName>
    </submittedName>
</protein>
<name>K1XVV0_9BACT</name>
<gene>
    <name evidence="1" type="ORF">ACD_78C00432G0003</name>
</gene>
<dbReference type="AlphaFoldDB" id="K1XVV0"/>
<dbReference type="Gene3D" id="2.40.420.20">
    <property type="match status" value="1"/>
</dbReference>
<organism evidence="1">
    <name type="scientific">uncultured bacterium</name>
    <name type="common">gcode 4</name>
    <dbReference type="NCBI Taxonomy" id="1234023"/>
    <lineage>
        <taxon>Bacteria</taxon>
        <taxon>environmental samples</taxon>
    </lineage>
</organism>
<dbReference type="EMBL" id="AMFJ01034432">
    <property type="protein sequence ID" value="EKD29377.1"/>
    <property type="molecule type" value="Genomic_DNA"/>
</dbReference>
<sequence length="49" mass="5325">TSFLSETDGKYSLFSLDRNMSIPVEIGISDGKMTEVKGGVKMGEKVRGE</sequence>